<evidence type="ECO:0000313" key="1">
    <source>
        <dbReference type="EMBL" id="TMS07349.1"/>
    </source>
</evidence>
<sequence>MVRSGSHTGSQTSEGVAKPSVSPSEVSTDVNMFKVNSFISGIINIVSNIDVNQFIPSDPVSTDSNVFFFFFFCMRHELNVVPKGP</sequence>
<dbReference type="EMBL" id="CM011691">
    <property type="protein sequence ID" value="TMS07349.1"/>
    <property type="molecule type" value="Genomic_DNA"/>
</dbReference>
<proteinExistence type="predicted"/>
<evidence type="ECO:0000313" key="2">
    <source>
        <dbReference type="Proteomes" id="UP000793456"/>
    </source>
</evidence>
<keyword evidence="2" id="KW-1185">Reference proteome</keyword>
<name>A0ACD3QJU0_LARCR</name>
<dbReference type="Proteomes" id="UP000793456">
    <property type="component" value="Chromosome XVIII"/>
</dbReference>
<gene>
    <name evidence="1" type="ORF">E3U43_011442</name>
</gene>
<comment type="caution">
    <text evidence="1">The sequence shown here is derived from an EMBL/GenBank/DDBJ whole genome shotgun (WGS) entry which is preliminary data.</text>
</comment>
<protein>
    <submittedName>
        <fullName evidence="1">Uncharacterized protein</fullName>
    </submittedName>
</protein>
<accession>A0ACD3QJU0</accession>
<reference evidence="1" key="1">
    <citation type="submission" date="2018-11" db="EMBL/GenBank/DDBJ databases">
        <title>The sequence and de novo assembly of Larimichthys crocea genome using PacBio and Hi-C technologies.</title>
        <authorList>
            <person name="Xu P."/>
            <person name="Chen B."/>
            <person name="Zhou Z."/>
            <person name="Ke Q."/>
            <person name="Wu Y."/>
            <person name="Bai H."/>
            <person name="Pu F."/>
        </authorList>
    </citation>
    <scope>NUCLEOTIDE SEQUENCE</scope>
    <source>
        <tissue evidence="1">Muscle</tissue>
    </source>
</reference>
<organism evidence="1 2">
    <name type="scientific">Larimichthys crocea</name>
    <name type="common">Large yellow croaker</name>
    <name type="synonym">Pseudosciaena crocea</name>
    <dbReference type="NCBI Taxonomy" id="215358"/>
    <lineage>
        <taxon>Eukaryota</taxon>
        <taxon>Metazoa</taxon>
        <taxon>Chordata</taxon>
        <taxon>Craniata</taxon>
        <taxon>Vertebrata</taxon>
        <taxon>Euteleostomi</taxon>
        <taxon>Actinopterygii</taxon>
        <taxon>Neopterygii</taxon>
        <taxon>Teleostei</taxon>
        <taxon>Neoteleostei</taxon>
        <taxon>Acanthomorphata</taxon>
        <taxon>Eupercaria</taxon>
        <taxon>Sciaenidae</taxon>
        <taxon>Larimichthys</taxon>
    </lineage>
</organism>